<dbReference type="Proteomes" id="UP000290218">
    <property type="component" value="Unassembled WGS sequence"/>
</dbReference>
<dbReference type="OrthoDB" id="186364at2"/>
<evidence type="ECO:0000313" key="2">
    <source>
        <dbReference type="EMBL" id="RXK55112.1"/>
    </source>
</evidence>
<evidence type="ECO:0000256" key="1">
    <source>
        <dbReference type="SAM" id="SignalP"/>
    </source>
</evidence>
<feature type="chain" id="PRO_5020771176" evidence="1">
    <location>
        <begin position="25"/>
        <end position="353"/>
    </location>
</feature>
<dbReference type="AlphaFoldDB" id="A0A4Q1C8H0"/>
<evidence type="ECO:0000313" key="3">
    <source>
        <dbReference type="Proteomes" id="UP000290218"/>
    </source>
</evidence>
<sequence length="353" mass="37773">MNMKSFRILISSLLALWLAASAWADRVELADGSIVNGKILSAEGGKLKVETAFAGTIEIAQDKVLSFATDEAVNVSLASGSAVLGKVAASGQGITVAAANGQQVAGTAEVVAVWRQGADSPAMREAKAAAEKLKRRWAYEAAAAITGRTGGSEKFAGSVGFKATLAGPEDKLIFAGIINRAQENGNETANDWRAGVDYSSSIAHSNTVWYVRTDIGKDEIKAIDLRSNSAFGFGRKLVKNDNQDTEVRLGLGYVYETYTNGAANFSSAGLDVALINSSTLGWAKMNNVVTWSPSFKEFANYRLVHETSFDLPVKGADFWKLRFGVNNDYQSKPAGGIEKLDTTYFSALILNWK</sequence>
<protein>
    <submittedName>
        <fullName evidence="2">DUF481 domain-containing protein</fullName>
    </submittedName>
</protein>
<feature type="signal peptide" evidence="1">
    <location>
        <begin position="1"/>
        <end position="24"/>
    </location>
</feature>
<proteinExistence type="predicted"/>
<keyword evidence="3" id="KW-1185">Reference proteome</keyword>
<dbReference type="EMBL" id="SDHX01000001">
    <property type="protein sequence ID" value="RXK55112.1"/>
    <property type="molecule type" value="Genomic_DNA"/>
</dbReference>
<organism evidence="2 3">
    <name type="scientific">Oleiharenicola lentus</name>
    <dbReference type="NCBI Taxonomy" id="2508720"/>
    <lineage>
        <taxon>Bacteria</taxon>
        <taxon>Pseudomonadati</taxon>
        <taxon>Verrucomicrobiota</taxon>
        <taxon>Opitutia</taxon>
        <taxon>Opitutales</taxon>
        <taxon>Opitutaceae</taxon>
        <taxon>Oleiharenicola</taxon>
    </lineage>
</organism>
<accession>A0A4Q1C8H0</accession>
<comment type="caution">
    <text evidence="2">The sequence shown here is derived from an EMBL/GenBank/DDBJ whole genome shotgun (WGS) entry which is preliminary data.</text>
</comment>
<gene>
    <name evidence="2" type="ORF">ESB00_04225</name>
</gene>
<name>A0A4Q1C8H0_9BACT</name>
<dbReference type="Pfam" id="PF04338">
    <property type="entry name" value="DUF481"/>
    <property type="match status" value="1"/>
</dbReference>
<keyword evidence="1" id="KW-0732">Signal</keyword>
<dbReference type="InterPro" id="IPR007433">
    <property type="entry name" value="DUF481"/>
</dbReference>
<reference evidence="2 3" key="1">
    <citation type="submission" date="2019-01" db="EMBL/GenBank/DDBJ databases">
        <title>Lacunisphaera sp. strain TWA-58.</title>
        <authorList>
            <person name="Chen W.-M."/>
        </authorList>
    </citation>
    <scope>NUCLEOTIDE SEQUENCE [LARGE SCALE GENOMIC DNA]</scope>
    <source>
        <strain evidence="2 3">TWA-58</strain>
    </source>
</reference>